<dbReference type="Gene3D" id="3.60.21.10">
    <property type="match status" value="1"/>
</dbReference>
<evidence type="ECO:0000313" key="6">
    <source>
        <dbReference type="Proteomes" id="UP000195880"/>
    </source>
</evidence>
<dbReference type="InterPro" id="IPR019079">
    <property type="entry name" value="Capsule_synth_CapA"/>
</dbReference>
<evidence type="ECO:0000256" key="3">
    <source>
        <dbReference type="SAM" id="SignalP"/>
    </source>
</evidence>
<dbReference type="eggNOG" id="COG2843">
    <property type="taxonomic scope" value="Bacteria"/>
</dbReference>
<feature type="region of interest" description="Disordered" evidence="2">
    <location>
        <begin position="1"/>
        <end position="30"/>
    </location>
</feature>
<dbReference type="CDD" id="cd07381">
    <property type="entry name" value="MPP_CapA"/>
    <property type="match status" value="1"/>
</dbReference>
<feature type="signal peptide" evidence="3">
    <location>
        <begin position="1"/>
        <end position="48"/>
    </location>
</feature>
<feature type="compositionally biased region" description="Basic residues" evidence="2">
    <location>
        <begin position="18"/>
        <end position="30"/>
    </location>
</feature>
<protein>
    <recommendedName>
        <fullName evidence="4">Capsule synthesis protein CapA domain-containing protein</fullName>
    </recommendedName>
</protein>
<dbReference type="InterPro" id="IPR052169">
    <property type="entry name" value="CW_Biosynth-Accessory"/>
</dbReference>
<dbReference type="SMART" id="SM00854">
    <property type="entry name" value="PGA_cap"/>
    <property type="match status" value="1"/>
</dbReference>
<evidence type="ECO:0000256" key="2">
    <source>
        <dbReference type="SAM" id="MobiDB-lite"/>
    </source>
</evidence>
<feature type="chain" id="PRO_5013346073" description="Capsule synthesis protein CapA domain-containing protein" evidence="3">
    <location>
        <begin position="49"/>
        <end position="425"/>
    </location>
</feature>
<comment type="similarity">
    <text evidence="1">Belongs to the CapA family.</text>
</comment>
<dbReference type="SUPFAM" id="SSF56300">
    <property type="entry name" value="Metallo-dependent phosphatases"/>
    <property type="match status" value="1"/>
</dbReference>
<dbReference type="EMBL" id="CP021748">
    <property type="protein sequence ID" value="ARX88205.1"/>
    <property type="molecule type" value="Genomic_DNA"/>
</dbReference>
<dbReference type="AlphaFoldDB" id="A0A1Z1WP53"/>
<dbReference type="InterPro" id="IPR029052">
    <property type="entry name" value="Metallo-depent_PP-like"/>
</dbReference>
<feature type="region of interest" description="Disordered" evidence="2">
    <location>
        <begin position="50"/>
        <end position="80"/>
    </location>
</feature>
<dbReference type="Pfam" id="PF09587">
    <property type="entry name" value="PGA_cap"/>
    <property type="match status" value="1"/>
</dbReference>
<dbReference type="STRING" id="67267.GCA_000716675_04350"/>
<gene>
    <name evidence="5" type="ORF">SMD44_07692</name>
</gene>
<evidence type="ECO:0000256" key="1">
    <source>
        <dbReference type="ARBA" id="ARBA00005662"/>
    </source>
</evidence>
<name>A0A1Z1WP53_9ACTN</name>
<dbReference type="Proteomes" id="UP000195880">
    <property type="component" value="Chromosome"/>
</dbReference>
<keyword evidence="6" id="KW-1185">Reference proteome</keyword>
<feature type="compositionally biased region" description="Low complexity" evidence="2">
    <location>
        <begin position="66"/>
        <end position="75"/>
    </location>
</feature>
<evidence type="ECO:0000313" key="5">
    <source>
        <dbReference type="EMBL" id="ARX88205.1"/>
    </source>
</evidence>
<dbReference type="RefSeq" id="WP_237307633.1">
    <property type="nucleotide sequence ID" value="NZ_CP021748.1"/>
</dbReference>
<keyword evidence="3" id="KW-0732">Signal</keyword>
<feature type="domain" description="Capsule synthesis protein CapA" evidence="4">
    <location>
        <begin position="87"/>
        <end position="336"/>
    </location>
</feature>
<evidence type="ECO:0000259" key="4">
    <source>
        <dbReference type="SMART" id="SM00854"/>
    </source>
</evidence>
<sequence length="425" mass="44891">MTQPTRPARPGHLTQRDRRGRSTRHTRRTRQALAVLTAALLGATAACAAEQPSAGGDKEQRRAPAARHPAPAPSAAGGGAGDARTFTLVASGDVLPHASIIRKANADAGGDGYDFTPMLAGARSVVAKADLAICHMETVYGANGDYTGYPSFKSPPQVATALRATGYDACSTASNHTLDDGAAGIHRTLAALDRAGVKHAGSGRTATEGRSPAWLRAGAAKVAQLAYTYGTNGIPMPKGKPWSVNLIDRDRILADARAARKAGADVVVVSLHWGSEWRDAPDRQQLRLGKQLTSARTAGRPDVDLIIGTHAHVPQAYEKVNGTWIVYGMGDQIAGDMINHAGAQDPRGNQGTAGRFTFAAPERPGDRWQVRKAEFVPFWFDTDAGRVVNLNAALARGADVGDVRDRIRRITLSRGAAEDGLVMGR</sequence>
<reference evidence="5 6" key="1">
    <citation type="submission" date="2017-05" db="EMBL/GenBank/DDBJ databases">
        <title>Streptomyces alboflavus Genome sequencing and assembly.</title>
        <authorList>
            <person name="Wang Y."/>
            <person name="Du B."/>
            <person name="Ding Y."/>
            <person name="Liu H."/>
            <person name="Hou Q."/>
            <person name="Liu K."/>
            <person name="Wang C."/>
            <person name="Yao L."/>
        </authorList>
    </citation>
    <scope>NUCLEOTIDE SEQUENCE [LARGE SCALE GENOMIC DNA]</scope>
    <source>
        <strain evidence="5 6">MDJK44</strain>
    </source>
</reference>
<dbReference type="PANTHER" id="PTHR33393:SF13">
    <property type="entry name" value="PGA BIOSYNTHESIS PROTEIN CAPA"/>
    <property type="match status" value="1"/>
</dbReference>
<dbReference type="PANTHER" id="PTHR33393">
    <property type="entry name" value="POLYGLUTAMINE SYNTHESIS ACCESSORY PROTEIN RV0574C-RELATED"/>
    <property type="match status" value="1"/>
</dbReference>
<accession>A0A1Z1WP53</accession>
<dbReference type="KEGG" id="salf:SMD44_07692"/>
<proteinExistence type="inferred from homology"/>
<organism evidence="5 6">
    <name type="scientific">Streptomyces alboflavus</name>
    <dbReference type="NCBI Taxonomy" id="67267"/>
    <lineage>
        <taxon>Bacteria</taxon>
        <taxon>Bacillati</taxon>
        <taxon>Actinomycetota</taxon>
        <taxon>Actinomycetes</taxon>
        <taxon>Kitasatosporales</taxon>
        <taxon>Streptomycetaceae</taxon>
        <taxon>Streptomyces</taxon>
    </lineage>
</organism>